<dbReference type="PRINTS" id="PR00364">
    <property type="entry name" value="DISEASERSIST"/>
</dbReference>
<dbReference type="EMBL" id="JAGQHS010000017">
    <property type="protein sequence ID" value="MCA9755193.1"/>
    <property type="molecule type" value="Genomic_DNA"/>
</dbReference>
<evidence type="ECO:0000256" key="2">
    <source>
        <dbReference type="PROSITE-ProRule" id="PRU10141"/>
    </source>
</evidence>
<dbReference type="GO" id="GO:0016887">
    <property type="term" value="F:ATP hydrolysis activity"/>
    <property type="evidence" value="ECO:0007669"/>
    <property type="project" value="InterPro"/>
</dbReference>
<reference evidence="5" key="1">
    <citation type="submission" date="2020-04" db="EMBL/GenBank/DDBJ databases">
        <authorList>
            <person name="Zhang T."/>
        </authorList>
    </citation>
    <scope>NUCLEOTIDE SEQUENCE</scope>
    <source>
        <strain evidence="5">HKST-UBA02</strain>
    </source>
</reference>
<comment type="caution">
    <text evidence="5">The sequence shown here is derived from an EMBL/GenBank/DDBJ whole genome shotgun (WGS) entry which is preliminary data.</text>
</comment>
<feature type="repeat" description="TPR" evidence="1">
    <location>
        <begin position="861"/>
        <end position="894"/>
    </location>
</feature>
<dbReference type="Pfam" id="PF00069">
    <property type="entry name" value="Pkinase"/>
    <property type="match status" value="1"/>
</dbReference>
<sequence length="1064" mass="116232">MTAPPSRPDDSPDPATTPSATDETLVSDRSVRSRGPGPGPVPGRIGDYPVKGSLGQGGMGAVYLAEDPKLRRQVAIKVLPPQVARDRDWIERFESEAQLLASINHPNIATIYSLEEHEGSKFLTLELIDGPDLREKLAEGPLPLDEALEIARAVAIALEAAHGRGVVHLDIKPGNIKLTERGSVKVLDFGLARIVEEGVAPGRTGTASRKPTGGTPGYMSPEQIRGGTIDSRADVWGFGCVLFECLAGEPAFIGSSVTELLDTTLGAEPTWAALPQLPESIETLVRNCLRVDLAARVPNMADVRRCLDQEIEIRKLRTLTRPTLREADEVPNNLPHPRFPLLARERELAAGADAIRTHPLLTLVGAGGCGKTRLSNELARLSLADHPDGVWWIDLAAVREPELFTSEIAKRLGVRERRGVPLATAILDELRSKRVLLVLDSCERLDESCRPILERLIDGAPDLRVVATSRKPFALPREIVQRIPPLDVPASSRRGGEQNPEEILSTGSVQLLVSRAQLANPSFQVDPEDLDAVVEICTRLDGIPLALELAAARLQSLSIRDLASRLDRRFRLLKSKQVGQDHHQTLRALIGWSYEQLEEDEQALFRRLAVFVGGFTLDAAESVCAGREIESEDVLELVSQLVDQSLIEVDTARGQGLGLTRYRMLETVRHFGRELLETDPLFPTVQSAHLDFVSSLVEEAQPNFTGPEADRWLKRIDAEIDNIRAALQVALEPGRPIGLAAKTLTRLWQFWLVRGLWSEGLAHYEAILEQGKEALAPKERARMQHHAGNLLWNQGSLDRARELFEEAAADCRARGDHEMLGGVLNGLGTVAMAQGDLARARTCGEESLAIGREQGIPRGIAISLSNLGAVALHEGSYDEAERLIEESLELRRELGERRAVAVSLCNLSLVHNGRNEPEKAIPCLEESLRISRELGDQGQVASTCSNLGNVYMGMRETALARKHLMESLHVYSAIGNQRGIAFTLSSLGLLESAEGAGRRAVTLLSAADRLWEDMGAQLSPGGQQQVAAEQEKLRSELGDLEFEDAKALGKRLSGAEAVEFARKE</sequence>
<reference evidence="5" key="2">
    <citation type="journal article" date="2021" name="Microbiome">
        <title>Successional dynamics and alternative stable states in a saline activated sludge microbial community over 9 years.</title>
        <authorList>
            <person name="Wang Y."/>
            <person name="Ye J."/>
            <person name="Ju F."/>
            <person name="Liu L."/>
            <person name="Boyd J.A."/>
            <person name="Deng Y."/>
            <person name="Parks D.H."/>
            <person name="Jiang X."/>
            <person name="Yin X."/>
            <person name="Woodcroft B.J."/>
            <person name="Tyson G.W."/>
            <person name="Hugenholtz P."/>
            <person name="Polz M.F."/>
            <person name="Zhang T."/>
        </authorList>
    </citation>
    <scope>NUCLEOTIDE SEQUENCE</scope>
    <source>
        <strain evidence="5">HKST-UBA02</strain>
    </source>
</reference>
<dbReference type="InterPro" id="IPR049945">
    <property type="entry name" value="AAA_22"/>
</dbReference>
<dbReference type="InterPro" id="IPR000719">
    <property type="entry name" value="Prot_kinase_dom"/>
</dbReference>
<protein>
    <submittedName>
        <fullName evidence="5">Protein kinase</fullName>
    </submittedName>
</protein>
<dbReference type="PROSITE" id="PS50005">
    <property type="entry name" value="TPR"/>
    <property type="match status" value="1"/>
</dbReference>
<dbReference type="InterPro" id="IPR017441">
    <property type="entry name" value="Protein_kinase_ATP_BS"/>
</dbReference>
<dbReference type="InterPro" id="IPR011990">
    <property type="entry name" value="TPR-like_helical_dom_sf"/>
</dbReference>
<dbReference type="InterPro" id="IPR027417">
    <property type="entry name" value="P-loop_NTPase"/>
</dbReference>
<dbReference type="Pfam" id="PF13401">
    <property type="entry name" value="AAA_22"/>
    <property type="match status" value="1"/>
</dbReference>
<dbReference type="AlphaFoldDB" id="A0A956NC37"/>
<dbReference type="Gene3D" id="3.30.200.20">
    <property type="entry name" value="Phosphorylase Kinase, domain 1"/>
    <property type="match status" value="1"/>
</dbReference>
<feature type="domain" description="Protein kinase" evidence="4">
    <location>
        <begin position="48"/>
        <end position="311"/>
    </location>
</feature>
<dbReference type="SUPFAM" id="SSF56112">
    <property type="entry name" value="Protein kinase-like (PK-like)"/>
    <property type="match status" value="1"/>
</dbReference>
<proteinExistence type="predicted"/>
<keyword evidence="5" id="KW-0808">Transferase</keyword>
<dbReference type="PROSITE" id="PS00107">
    <property type="entry name" value="PROTEIN_KINASE_ATP"/>
    <property type="match status" value="1"/>
</dbReference>
<evidence type="ECO:0000256" key="3">
    <source>
        <dbReference type="SAM" id="MobiDB-lite"/>
    </source>
</evidence>
<gene>
    <name evidence="5" type="ORF">KDA27_05275</name>
</gene>
<dbReference type="PROSITE" id="PS50011">
    <property type="entry name" value="PROTEIN_KINASE_DOM"/>
    <property type="match status" value="1"/>
</dbReference>
<dbReference type="InterPro" id="IPR011009">
    <property type="entry name" value="Kinase-like_dom_sf"/>
</dbReference>
<dbReference type="GO" id="GO:0004672">
    <property type="term" value="F:protein kinase activity"/>
    <property type="evidence" value="ECO:0007669"/>
    <property type="project" value="InterPro"/>
</dbReference>
<feature type="region of interest" description="Disordered" evidence="3">
    <location>
        <begin position="1"/>
        <end position="51"/>
    </location>
</feature>
<dbReference type="Gene3D" id="1.10.510.10">
    <property type="entry name" value="Transferase(Phosphotransferase) domain 1"/>
    <property type="match status" value="1"/>
</dbReference>
<keyword evidence="2" id="KW-0547">Nucleotide-binding</keyword>
<dbReference type="Gene3D" id="1.25.40.10">
    <property type="entry name" value="Tetratricopeptide repeat domain"/>
    <property type="match status" value="1"/>
</dbReference>
<feature type="binding site" evidence="2">
    <location>
        <position position="77"/>
    </location>
    <ligand>
        <name>ATP</name>
        <dbReference type="ChEBI" id="CHEBI:30616"/>
    </ligand>
</feature>
<dbReference type="Gene3D" id="3.40.50.300">
    <property type="entry name" value="P-loop containing nucleotide triphosphate hydrolases"/>
    <property type="match status" value="1"/>
</dbReference>
<dbReference type="InterPro" id="IPR058852">
    <property type="entry name" value="HTH_77"/>
</dbReference>
<dbReference type="PANTHER" id="PTHR47691">
    <property type="entry name" value="REGULATOR-RELATED"/>
    <property type="match status" value="1"/>
</dbReference>
<evidence type="ECO:0000313" key="6">
    <source>
        <dbReference type="Proteomes" id="UP000739538"/>
    </source>
</evidence>
<accession>A0A956NC37</accession>
<keyword evidence="2" id="KW-0067">ATP-binding</keyword>
<dbReference type="Pfam" id="PF25872">
    <property type="entry name" value="HTH_77"/>
    <property type="match status" value="1"/>
</dbReference>
<dbReference type="SMART" id="SM00028">
    <property type="entry name" value="TPR"/>
    <property type="match status" value="4"/>
</dbReference>
<dbReference type="Pfam" id="PF13424">
    <property type="entry name" value="TPR_12"/>
    <property type="match status" value="2"/>
</dbReference>
<dbReference type="PANTHER" id="PTHR47691:SF3">
    <property type="entry name" value="HTH-TYPE TRANSCRIPTIONAL REGULATOR RV0890C-RELATED"/>
    <property type="match status" value="1"/>
</dbReference>
<dbReference type="GO" id="GO:0005524">
    <property type="term" value="F:ATP binding"/>
    <property type="evidence" value="ECO:0007669"/>
    <property type="project" value="UniProtKB-UniRule"/>
</dbReference>
<name>A0A956NC37_UNCEI</name>
<dbReference type="InterPro" id="IPR019734">
    <property type="entry name" value="TPR_rpt"/>
</dbReference>
<keyword evidence="5" id="KW-0418">Kinase</keyword>
<evidence type="ECO:0000313" key="5">
    <source>
        <dbReference type="EMBL" id="MCA9755193.1"/>
    </source>
</evidence>
<dbReference type="SUPFAM" id="SSF48452">
    <property type="entry name" value="TPR-like"/>
    <property type="match status" value="1"/>
</dbReference>
<dbReference type="Proteomes" id="UP000739538">
    <property type="component" value="Unassembled WGS sequence"/>
</dbReference>
<dbReference type="SMART" id="SM00220">
    <property type="entry name" value="S_TKc"/>
    <property type="match status" value="1"/>
</dbReference>
<organism evidence="5 6">
    <name type="scientific">Eiseniibacteriota bacterium</name>
    <dbReference type="NCBI Taxonomy" id="2212470"/>
    <lineage>
        <taxon>Bacteria</taxon>
        <taxon>Candidatus Eiseniibacteriota</taxon>
    </lineage>
</organism>
<feature type="compositionally biased region" description="Low complexity" evidence="3">
    <location>
        <begin position="13"/>
        <end position="22"/>
    </location>
</feature>
<evidence type="ECO:0000256" key="1">
    <source>
        <dbReference type="PROSITE-ProRule" id="PRU00339"/>
    </source>
</evidence>
<dbReference type="CDD" id="cd14014">
    <property type="entry name" value="STKc_PknB_like"/>
    <property type="match status" value="1"/>
</dbReference>
<feature type="region of interest" description="Disordered" evidence="3">
    <location>
        <begin position="202"/>
        <end position="221"/>
    </location>
</feature>
<evidence type="ECO:0000259" key="4">
    <source>
        <dbReference type="PROSITE" id="PS50011"/>
    </source>
</evidence>
<keyword evidence="1" id="KW-0802">TPR repeat</keyword>
<dbReference type="SUPFAM" id="SSF52540">
    <property type="entry name" value="P-loop containing nucleoside triphosphate hydrolases"/>
    <property type="match status" value="1"/>
</dbReference>